<feature type="DNA-binding region" description="H-T-H motif" evidence="4">
    <location>
        <begin position="38"/>
        <end position="57"/>
    </location>
</feature>
<dbReference type="Gene3D" id="1.10.357.10">
    <property type="entry name" value="Tetracycline Repressor, domain 2"/>
    <property type="match status" value="1"/>
</dbReference>
<evidence type="ECO:0000256" key="1">
    <source>
        <dbReference type="ARBA" id="ARBA00023015"/>
    </source>
</evidence>
<keyword evidence="3" id="KW-0804">Transcription</keyword>
<evidence type="ECO:0000313" key="7">
    <source>
        <dbReference type="Proteomes" id="UP000824031"/>
    </source>
</evidence>
<dbReference type="InterPro" id="IPR009057">
    <property type="entry name" value="Homeodomain-like_sf"/>
</dbReference>
<gene>
    <name evidence="6" type="ORF">H9810_11515</name>
</gene>
<name>A0A9D2F587_9FIRM</name>
<keyword evidence="2 4" id="KW-0238">DNA-binding</keyword>
<evidence type="ECO:0000313" key="6">
    <source>
        <dbReference type="EMBL" id="HIZ49337.1"/>
    </source>
</evidence>
<reference evidence="6" key="1">
    <citation type="journal article" date="2021" name="PeerJ">
        <title>Extensive microbial diversity within the chicken gut microbiome revealed by metagenomics and culture.</title>
        <authorList>
            <person name="Gilroy R."/>
            <person name="Ravi A."/>
            <person name="Getino M."/>
            <person name="Pursley I."/>
            <person name="Horton D.L."/>
            <person name="Alikhan N.F."/>
            <person name="Baker D."/>
            <person name="Gharbi K."/>
            <person name="Hall N."/>
            <person name="Watson M."/>
            <person name="Adriaenssens E.M."/>
            <person name="Foster-Nyarko E."/>
            <person name="Jarju S."/>
            <person name="Secka A."/>
            <person name="Antonio M."/>
            <person name="Oren A."/>
            <person name="Chaudhuri R.R."/>
            <person name="La Ragione R."/>
            <person name="Hildebrand F."/>
            <person name="Pallen M.J."/>
        </authorList>
    </citation>
    <scope>NUCLEOTIDE SEQUENCE</scope>
    <source>
        <strain evidence="6">3436</strain>
    </source>
</reference>
<evidence type="ECO:0000256" key="3">
    <source>
        <dbReference type="ARBA" id="ARBA00023163"/>
    </source>
</evidence>
<evidence type="ECO:0000256" key="4">
    <source>
        <dbReference type="PROSITE-ProRule" id="PRU00335"/>
    </source>
</evidence>
<evidence type="ECO:0000256" key="2">
    <source>
        <dbReference type="ARBA" id="ARBA00023125"/>
    </source>
</evidence>
<organism evidence="6 7">
    <name type="scientific">Candidatus Gemmiger excrementavium</name>
    <dbReference type="NCBI Taxonomy" id="2838608"/>
    <lineage>
        <taxon>Bacteria</taxon>
        <taxon>Bacillati</taxon>
        <taxon>Bacillota</taxon>
        <taxon>Clostridia</taxon>
        <taxon>Eubacteriales</taxon>
        <taxon>Gemmiger</taxon>
    </lineage>
</organism>
<dbReference type="SUPFAM" id="SSF46689">
    <property type="entry name" value="Homeodomain-like"/>
    <property type="match status" value="1"/>
</dbReference>
<dbReference type="PRINTS" id="PR00455">
    <property type="entry name" value="HTHTETR"/>
</dbReference>
<reference evidence="6" key="2">
    <citation type="submission" date="2021-04" db="EMBL/GenBank/DDBJ databases">
        <authorList>
            <person name="Gilroy R."/>
        </authorList>
    </citation>
    <scope>NUCLEOTIDE SEQUENCE</scope>
    <source>
        <strain evidence="6">3436</strain>
    </source>
</reference>
<dbReference type="InterPro" id="IPR001647">
    <property type="entry name" value="HTH_TetR"/>
</dbReference>
<dbReference type="GO" id="GO:0000976">
    <property type="term" value="F:transcription cis-regulatory region binding"/>
    <property type="evidence" value="ECO:0007669"/>
    <property type="project" value="TreeGrafter"/>
</dbReference>
<dbReference type="PROSITE" id="PS50977">
    <property type="entry name" value="HTH_TETR_2"/>
    <property type="match status" value="1"/>
</dbReference>
<dbReference type="InterPro" id="IPR050109">
    <property type="entry name" value="HTH-type_TetR-like_transc_reg"/>
</dbReference>
<accession>A0A9D2F587</accession>
<dbReference type="GO" id="GO:0003700">
    <property type="term" value="F:DNA-binding transcription factor activity"/>
    <property type="evidence" value="ECO:0007669"/>
    <property type="project" value="TreeGrafter"/>
</dbReference>
<proteinExistence type="predicted"/>
<evidence type="ECO:0000259" key="5">
    <source>
        <dbReference type="PROSITE" id="PS50977"/>
    </source>
</evidence>
<dbReference type="PANTHER" id="PTHR30055:SF234">
    <property type="entry name" value="HTH-TYPE TRANSCRIPTIONAL REGULATOR BETI"/>
    <property type="match status" value="1"/>
</dbReference>
<dbReference type="Proteomes" id="UP000824031">
    <property type="component" value="Unassembled WGS sequence"/>
</dbReference>
<keyword evidence="1" id="KW-0805">Transcription regulation</keyword>
<comment type="caution">
    <text evidence="6">The sequence shown here is derived from an EMBL/GenBank/DDBJ whole genome shotgun (WGS) entry which is preliminary data.</text>
</comment>
<sequence>MNIVHFEVILLNPTATSKEEILTACRELIRSQGGGALNVRQVAAACGVSVGTVYNYFGSKAELAAAAVESVWHDIFRCEDGSFSSAADCIAWLFERLEYGNRQYPGFFALHSAAFAATGKPDGKARMTETWTHMTDMLCAVLRQDPRARPDAFDEDFTPEALADLLFSLLLAAQLRNCYDPTPALRLLRRLLY</sequence>
<dbReference type="Pfam" id="PF00440">
    <property type="entry name" value="TetR_N"/>
    <property type="match status" value="1"/>
</dbReference>
<dbReference type="AlphaFoldDB" id="A0A9D2F587"/>
<dbReference type="PANTHER" id="PTHR30055">
    <property type="entry name" value="HTH-TYPE TRANSCRIPTIONAL REGULATOR RUTR"/>
    <property type="match status" value="1"/>
</dbReference>
<feature type="domain" description="HTH tetR-type" evidence="5">
    <location>
        <begin position="15"/>
        <end position="75"/>
    </location>
</feature>
<protein>
    <submittedName>
        <fullName evidence="6">TetR/AcrR family transcriptional regulator</fullName>
    </submittedName>
</protein>
<dbReference type="EMBL" id="DXBO01000172">
    <property type="protein sequence ID" value="HIZ49337.1"/>
    <property type="molecule type" value="Genomic_DNA"/>
</dbReference>